<keyword evidence="3" id="KW-1133">Transmembrane helix</keyword>
<proteinExistence type="inferred from homology"/>
<keyword evidence="3" id="KW-0472">Membrane</keyword>
<dbReference type="Proteomes" id="UP000051934">
    <property type="component" value="Unassembled WGS sequence"/>
</dbReference>
<reference evidence="5 6" key="1">
    <citation type="submission" date="2015-10" db="EMBL/GenBank/DDBJ databases">
        <title>Metagenome-Assembled Genomes uncover a global brackish microbiome.</title>
        <authorList>
            <person name="Hugerth L.W."/>
            <person name="Larsson J."/>
            <person name="Alneberg J."/>
            <person name="Lindh M.V."/>
            <person name="Legrand C."/>
            <person name="Pinhassi J."/>
            <person name="Andersson A.F."/>
        </authorList>
    </citation>
    <scope>NUCLEOTIDE SEQUENCE [LARGE SCALE GENOMIC DNA]</scope>
    <source>
        <strain evidence="5">BACL4 MAG-120507-bin80</strain>
    </source>
</reference>
<feature type="domain" description="Polysaccharide biosynthesis protein CapD-like" evidence="4">
    <location>
        <begin position="284"/>
        <end position="595"/>
    </location>
</feature>
<name>A0A0R2S7Y7_9GAMM</name>
<dbReference type="InterPro" id="IPR029063">
    <property type="entry name" value="SAM-dependent_MTases_sf"/>
</dbReference>
<dbReference type="EMBL" id="LIBB01000255">
    <property type="protein sequence ID" value="KRO71023.1"/>
    <property type="molecule type" value="Genomic_DNA"/>
</dbReference>
<feature type="compositionally biased region" description="Basic and acidic residues" evidence="2">
    <location>
        <begin position="639"/>
        <end position="654"/>
    </location>
</feature>
<gene>
    <name evidence="5" type="ORF">ABR69_07105</name>
</gene>
<keyword evidence="3" id="KW-0812">Transmembrane</keyword>
<evidence type="ECO:0000313" key="6">
    <source>
        <dbReference type="Proteomes" id="UP000051934"/>
    </source>
</evidence>
<evidence type="ECO:0000256" key="3">
    <source>
        <dbReference type="SAM" id="Phobius"/>
    </source>
</evidence>
<organism evidence="5 6">
    <name type="scientific">OM182 bacterium BACL3 MAG-120507-bin80</name>
    <dbReference type="NCBI Taxonomy" id="1655577"/>
    <lineage>
        <taxon>Bacteria</taxon>
        <taxon>Pseudomonadati</taxon>
        <taxon>Pseudomonadota</taxon>
        <taxon>Gammaproteobacteria</taxon>
        <taxon>OMG group</taxon>
        <taxon>OM182 clade</taxon>
    </lineage>
</organism>
<comment type="similarity">
    <text evidence="1">Belongs to the polysaccharide synthase family.</text>
</comment>
<evidence type="ECO:0000256" key="2">
    <source>
        <dbReference type="SAM" id="MobiDB-lite"/>
    </source>
</evidence>
<evidence type="ECO:0000259" key="4">
    <source>
        <dbReference type="Pfam" id="PF02719"/>
    </source>
</evidence>
<dbReference type="InterPro" id="IPR003869">
    <property type="entry name" value="Polysac_CapD-like"/>
</dbReference>
<sequence length="679" mass="73776">MQVYSIPISRPLKRAITGCWDAVLLGASLVFAYGLSGAAFFQQEQKTLIFLSVALILSLLAFIRVGLYRVLVLYMGLQSSLLIAQCVTIATFILAVAYSLSSAQGEARLAILPIFWMLALLLMGGSRLLGKLLIISLIQNFRPKEPVIIYGAGSSGMQLLAALQSGDQYLPVAFVDDGHKLLGSTVHGVRVYGPNSLYELVEAFSVRQILLAIPSATHAERKEILNKLEHLPVHVKTVPDLFDMVSGKVGVDEIRDIDIEDLLGRDIVPPDPELLGACIKSRSVLVTGAAGSIGSELCRQILAIGPSRLVLLDSFEYGLYELEQELLTKLELMRLESSAGNSVTLHAALGSVGSESFVRDVMQRYKIETVYHVAAYKQVPMVENNIVEGVRNNIFGTLATAQAAQENGVKDFVFISTDKAVRPTNYMGATKRFTEQVLQALAQRGIETAAGVGDSDKAPTLFSMVRFGNVLGSSGSVVPLFRRQISMGGPVTVTHPEVTRYFMTVQEAAQLVIQAGSMATGGDVFVLDMHDPIRIVDLAKKMVHLMGYDVRDENSYRGDIAIEYTGLRPGEKLYEELLIGESVTGTDHPKIMRAEEETLSWQELKPLIDRLAQACESADSEEIRQVLLSAVAGFKPELDSEVQGRKQGSPEKSLEAALEEGATGAKVTALFGARAGKKK</sequence>
<dbReference type="Pfam" id="PF02719">
    <property type="entry name" value="Polysacc_synt_2"/>
    <property type="match status" value="1"/>
</dbReference>
<accession>A0A0R2S7Y7</accession>
<dbReference type="CDD" id="cd05237">
    <property type="entry name" value="UDP_invert_4-6DH_SDR_e"/>
    <property type="match status" value="1"/>
</dbReference>
<dbReference type="SUPFAM" id="SSF53335">
    <property type="entry name" value="S-adenosyl-L-methionine-dependent methyltransferases"/>
    <property type="match status" value="1"/>
</dbReference>
<evidence type="ECO:0000313" key="5">
    <source>
        <dbReference type="EMBL" id="KRO71023.1"/>
    </source>
</evidence>
<dbReference type="Pfam" id="PF13727">
    <property type="entry name" value="CoA_binding_3"/>
    <property type="match status" value="1"/>
</dbReference>
<comment type="caution">
    <text evidence="5">The sequence shown here is derived from an EMBL/GenBank/DDBJ whole genome shotgun (WGS) entry which is preliminary data.</text>
</comment>
<evidence type="ECO:0000256" key="1">
    <source>
        <dbReference type="ARBA" id="ARBA00007430"/>
    </source>
</evidence>
<dbReference type="Gene3D" id="3.40.50.720">
    <property type="entry name" value="NAD(P)-binding Rossmann-like Domain"/>
    <property type="match status" value="2"/>
</dbReference>
<dbReference type="SUPFAM" id="SSF51735">
    <property type="entry name" value="NAD(P)-binding Rossmann-fold domains"/>
    <property type="match status" value="1"/>
</dbReference>
<dbReference type="InterPro" id="IPR051203">
    <property type="entry name" value="Polysaccharide_Synthase-Rel"/>
</dbReference>
<feature type="transmembrane region" description="Helical" evidence="3">
    <location>
        <begin position="79"/>
        <end position="98"/>
    </location>
</feature>
<feature type="transmembrane region" description="Helical" evidence="3">
    <location>
        <begin position="20"/>
        <end position="41"/>
    </location>
</feature>
<feature type="transmembrane region" description="Helical" evidence="3">
    <location>
        <begin position="47"/>
        <end position="67"/>
    </location>
</feature>
<feature type="transmembrane region" description="Helical" evidence="3">
    <location>
        <begin position="110"/>
        <end position="134"/>
    </location>
</feature>
<dbReference type="PANTHER" id="PTHR43318:SF1">
    <property type="entry name" value="POLYSACCHARIDE BIOSYNTHESIS PROTEIN EPSC-RELATED"/>
    <property type="match status" value="1"/>
</dbReference>
<dbReference type="PANTHER" id="PTHR43318">
    <property type="entry name" value="UDP-N-ACETYLGLUCOSAMINE 4,6-DEHYDRATASE"/>
    <property type="match status" value="1"/>
</dbReference>
<dbReference type="AlphaFoldDB" id="A0A0R2S7Y7"/>
<feature type="region of interest" description="Disordered" evidence="2">
    <location>
        <begin position="639"/>
        <end position="660"/>
    </location>
</feature>
<protein>
    <recommendedName>
        <fullName evidence="4">Polysaccharide biosynthesis protein CapD-like domain-containing protein</fullName>
    </recommendedName>
</protein>
<dbReference type="InterPro" id="IPR036291">
    <property type="entry name" value="NAD(P)-bd_dom_sf"/>
</dbReference>